<dbReference type="GO" id="GO:0005634">
    <property type="term" value="C:nucleus"/>
    <property type="evidence" value="ECO:0007669"/>
    <property type="project" value="UniProtKB-SubCell"/>
</dbReference>
<dbReference type="Pfam" id="PF00400">
    <property type="entry name" value="WD40"/>
    <property type="match status" value="7"/>
</dbReference>
<evidence type="ECO:0000256" key="3">
    <source>
        <dbReference type="ARBA" id="ARBA00022574"/>
    </source>
</evidence>
<dbReference type="Gene3D" id="1.20.5.340">
    <property type="match status" value="1"/>
</dbReference>
<evidence type="ECO:0000256" key="2">
    <source>
        <dbReference type="ARBA" id="ARBA00022491"/>
    </source>
</evidence>
<dbReference type="InterPro" id="IPR020472">
    <property type="entry name" value="WD40_PAC1"/>
</dbReference>
<feature type="region of interest" description="Disordered" evidence="10">
    <location>
        <begin position="112"/>
        <end position="327"/>
    </location>
</feature>
<reference evidence="12 13" key="2">
    <citation type="journal article" date="2012" name="Open Biol.">
        <title>Characteristics of nucleosomes and linker DNA regions on the genome of the basidiomycete Mixia osmundae revealed by mono- and dinucleosome mapping.</title>
        <authorList>
            <person name="Nishida H."/>
            <person name="Kondo S."/>
            <person name="Matsumoto T."/>
            <person name="Suzuki Y."/>
            <person name="Yoshikawa H."/>
            <person name="Taylor T.D."/>
            <person name="Sugiyama J."/>
        </authorList>
    </citation>
    <scope>NUCLEOTIDE SEQUENCE [LARGE SCALE GENOMIC DNA]</scope>
    <source>
        <strain evidence="13">CBS 9802 / IAM 14324 / JCM 22182 / KY 12970</strain>
    </source>
</reference>
<evidence type="ECO:0000259" key="11">
    <source>
        <dbReference type="Pfam" id="PF08581"/>
    </source>
</evidence>
<evidence type="ECO:0000256" key="4">
    <source>
        <dbReference type="ARBA" id="ARBA00022737"/>
    </source>
</evidence>
<evidence type="ECO:0000256" key="7">
    <source>
        <dbReference type="ARBA" id="ARBA00023242"/>
    </source>
</evidence>
<keyword evidence="5" id="KW-0805">Transcription regulation</keyword>
<sequence>MAHPSTYNHRALGAPSAVTTSSNQVVGGSHNSGPTGARLADLLDFVKGEFDQVTSEAQTLKAQNLDFEAHTANQISEVQALRHDLLELEREHLKVKAHYEDEVMRLRKELESVQAQAQGRPSNPHQEPLLMPSHQHQHPNAPFASGSAPFSTAPPTISPKSAQAGTQEQYRHDHAGGPSKMHPQPRRDYASPHAAPRERPDGREDHVPAAKRARQDEIASPRLPVPQAGSTSTLQRTAASSDKTGSAPPGRTTPVPAPRPANGGSHSGSGEAEDRPRVSTSARESESSPSNGTHSARSALSSQTPRGGAGTPGSQLPLVDIDPDTLPRDLKKEGSDWLTMFNPKVKRVLDVGLVHTLVHDSVVCCVRFSPDGKVLATGCNRNTNLYDTKTGAKLCVLIDDASNSKADNYIRSACFSPDGKYIATGSEDRIIRIWDLSKRKIRHAFHGHQSEIYSLAFSHDGRTLVSGSGDKTARVWDMDKGISVFTLNIDDGSAGDASVDAGVTSVALSPDGRLLAAGSLDTLVRIWDAQTGRLLDKVKGHKDSVYSVAFAPDGKWLVSGSLDKTLKMWDLSAFESSSIKREDSGGLATCIQTLSGHKDYVLSVAVSPDGHWIVSGSKDRGVQFWDPQTGLAHFMLQGHKNSVISIAVSQVGGYLATGSGDWHARIWSFSGYS</sequence>
<evidence type="ECO:0000256" key="6">
    <source>
        <dbReference type="ARBA" id="ARBA00023163"/>
    </source>
</evidence>
<keyword evidence="13" id="KW-1185">Reference proteome</keyword>
<dbReference type="PROSITE" id="PS00678">
    <property type="entry name" value="WD_REPEATS_1"/>
    <property type="match status" value="4"/>
</dbReference>
<feature type="repeat" description="WD" evidence="9">
    <location>
        <begin position="403"/>
        <end position="444"/>
    </location>
</feature>
<feature type="compositionally biased region" description="Polar residues" evidence="10">
    <location>
        <begin position="113"/>
        <end position="125"/>
    </location>
</feature>
<evidence type="ECO:0000256" key="9">
    <source>
        <dbReference type="PROSITE-ProRule" id="PRU00221"/>
    </source>
</evidence>
<dbReference type="SMART" id="SM00320">
    <property type="entry name" value="WD40"/>
    <property type="match status" value="7"/>
</dbReference>
<reference evidence="12 13" key="1">
    <citation type="journal article" date="2011" name="J. Gen. Appl. Microbiol.">
        <title>Draft genome sequencing of the enigmatic basidiomycete Mixia osmundae.</title>
        <authorList>
            <person name="Nishida H."/>
            <person name="Nagatsuka Y."/>
            <person name="Sugiyama J."/>
        </authorList>
    </citation>
    <scope>NUCLEOTIDE SEQUENCE [LARGE SCALE GENOMIC DNA]</scope>
    <source>
        <strain evidence="13">CBS 9802 / IAM 14324 / JCM 22182 / KY 12970</strain>
    </source>
</reference>
<dbReference type="OrthoDB" id="17410at2759"/>
<dbReference type="InterPro" id="IPR001680">
    <property type="entry name" value="WD40_rpt"/>
</dbReference>
<feature type="compositionally biased region" description="Basic and acidic residues" evidence="10">
    <location>
        <begin position="185"/>
        <end position="219"/>
    </location>
</feature>
<feature type="repeat" description="WD" evidence="9">
    <location>
        <begin position="636"/>
        <end position="673"/>
    </location>
</feature>
<dbReference type="FunFam" id="2.130.10.10:FF:000503">
    <property type="entry name" value="Glucose repression regulatory protein TUP1"/>
    <property type="match status" value="1"/>
</dbReference>
<gene>
    <name evidence="12" type="primary">Mo05941</name>
    <name evidence="12" type="ORF">E5Q_05941</name>
</gene>
<accession>G7E9C8</accession>
<comment type="subcellular location">
    <subcellularLocation>
        <location evidence="1">Nucleus</location>
    </subcellularLocation>
</comment>
<comment type="caution">
    <text evidence="12">The sequence shown here is derived from an EMBL/GenBank/DDBJ whole genome shotgun (WGS) entry which is preliminary data.</text>
</comment>
<keyword evidence="6" id="KW-0804">Transcription</keyword>
<feature type="compositionally biased region" description="Polar residues" evidence="10">
    <location>
        <begin position="17"/>
        <end position="34"/>
    </location>
</feature>
<feature type="repeat" description="WD" evidence="9">
    <location>
        <begin position="445"/>
        <end position="486"/>
    </location>
</feature>
<proteinExistence type="inferred from homology"/>
<feature type="compositionally biased region" description="Polar residues" evidence="10">
    <location>
        <begin position="148"/>
        <end position="168"/>
    </location>
</feature>
<dbReference type="OMA" id="LTPDANW"/>
<evidence type="ECO:0000256" key="1">
    <source>
        <dbReference type="ARBA" id="ARBA00004123"/>
    </source>
</evidence>
<dbReference type="AlphaFoldDB" id="G7E9C8"/>
<feature type="region of interest" description="Disordered" evidence="10">
    <location>
        <begin position="1"/>
        <end position="34"/>
    </location>
</feature>
<evidence type="ECO:0000256" key="8">
    <source>
        <dbReference type="ARBA" id="ARBA00060760"/>
    </source>
</evidence>
<keyword evidence="7" id="KW-0539">Nucleus</keyword>
<dbReference type="RefSeq" id="XP_014568495.1">
    <property type="nucleotide sequence ID" value="XM_014713009.1"/>
</dbReference>
<organism evidence="12 13">
    <name type="scientific">Mixia osmundae (strain CBS 9802 / IAM 14324 / JCM 22182 / KY 12970)</name>
    <dbReference type="NCBI Taxonomy" id="764103"/>
    <lineage>
        <taxon>Eukaryota</taxon>
        <taxon>Fungi</taxon>
        <taxon>Dikarya</taxon>
        <taxon>Basidiomycota</taxon>
        <taxon>Pucciniomycotina</taxon>
        <taxon>Mixiomycetes</taxon>
        <taxon>Mixiales</taxon>
        <taxon>Mixiaceae</taxon>
        <taxon>Mixia</taxon>
    </lineage>
</organism>
<dbReference type="CDD" id="cd00200">
    <property type="entry name" value="WD40"/>
    <property type="match status" value="1"/>
</dbReference>
<keyword evidence="4" id="KW-0677">Repeat</keyword>
<feature type="repeat" description="WD" evidence="9">
    <location>
        <begin position="538"/>
        <end position="579"/>
    </location>
</feature>
<keyword evidence="2" id="KW-0678">Repressor</keyword>
<dbReference type="InterPro" id="IPR019775">
    <property type="entry name" value="WD40_repeat_CS"/>
</dbReference>
<feature type="domain" description="Transcriptional repressor Tup1 N-terminal" evidence="11">
    <location>
        <begin position="38"/>
        <end position="112"/>
    </location>
</feature>
<dbReference type="InterPro" id="IPR036322">
    <property type="entry name" value="WD40_repeat_dom_sf"/>
</dbReference>
<dbReference type="Pfam" id="PF08581">
    <property type="entry name" value="Tup_N"/>
    <property type="match status" value="1"/>
</dbReference>
<dbReference type="STRING" id="764103.G7E9C8"/>
<dbReference type="PROSITE" id="PS50082">
    <property type="entry name" value="WD_REPEATS_2"/>
    <property type="match status" value="6"/>
</dbReference>
<dbReference type="PRINTS" id="PR00320">
    <property type="entry name" value="GPROTEINBRPT"/>
</dbReference>
<dbReference type="InterPro" id="IPR015943">
    <property type="entry name" value="WD40/YVTN_repeat-like_dom_sf"/>
</dbReference>
<dbReference type="eggNOG" id="KOG0266">
    <property type="taxonomic scope" value="Eukaryota"/>
</dbReference>
<dbReference type="Gene3D" id="2.130.10.10">
    <property type="entry name" value="YVTN repeat-like/Quinoprotein amine dehydrogenase"/>
    <property type="match status" value="1"/>
</dbReference>
<evidence type="ECO:0000313" key="13">
    <source>
        <dbReference type="Proteomes" id="UP000009131"/>
    </source>
</evidence>
<name>G7E9C8_MIXOS</name>
<dbReference type="PROSITE" id="PS50294">
    <property type="entry name" value="WD_REPEATS_REGION"/>
    <property type="match status" value="6"/>
</dbReference>
<feature type="repeat" description="WD" evidence="9">
    <location>
        <begin position="503"/>
        <end position="537"/>
    </location>
</feature>
<dbReference type="EMBL" id="BABT02000220">
    <property type="protein sequence ID" value="GAA99247.1"/>
    <property type="molecule type" value="Genomic_DNA"/>
</dbReference>
<dbReference type="SUPFAM" id="SSF50978">
    <property type="entry name" value="WD40 repeat-like"/>
    <property type="match status" value="1"/>
</dbReference>
<dbReference type="PANTHER" id="PTHR22847:SF728">
    <property type="entry name" value="TRANSCRIPTIONAL REPRESSOR TUP11-RELATED"/>
    <property type="match status" value="1"/>
</dbReference>
<dbReference type="Proteomes" id="UP000009131">
    <property type="component" value="Unassembled WGS sequence"/>
</dbReference>
<keyword evidence="3 9" id="KW-0853">WD repeat</keyword>
<feature type="compositionally biased region" description="Polar residues" evidence="10">
    <location>
        <begin position="291"/>
        <end position="305"/>
    </location>
</feature>
<feature type="compositionally biased region" description="Polar residues" evidence="10">
    <location>
        <begin position="228"/>
        <end position="244"/>
    </location>
</feature>
<evidence type="ECO:0000313" key="12">
    <source>
        <dbReference type="EMBL" id="GAA99247.1"/>
    </source>
</evidence>
<dbReference type="FunCoup" id="G7E9C8">
    <property type="interactions" value="90"/>
</dbReference>
<evidence type="ECO:0000256" key="10">
    <source>
        <dbReference type="SAM" id="MobiDB-lite"/>
    </source>
</evidence>
<feature type="repeat" description="WD" evidence="9">
    <location>
        <begin position="594"/>
        <end position="626"/>
    </location>
</feature>
<comment type="similarity">
    <text evidence="8">Belongs to the WD repeat TUP1 family.</text>
</comment>
<dbReference type="InterPro" id="IPR013890">
    <property type="entry name" value="Tscrpt_rep_Tup1_N"/>
</dbReference>
<evidence type="ECO:0000256" key="5">
    <source>
        <dbReference type="ARBA" id="ARBA00023015"/>
    </source>
</evidence>
<dbReference type="InParanoid" id="G7E9C8"/>
<dbReference type="PANTHER" id="PTHR22847">
    <property type="entry name" value="WD40 REPEAT PROTEIN"/>
    <property type="match status" value="1"/>
</dbReference>
<dbReference type="HOGENOM" id="CLU_000288_57_23_1"/>
<feature type="compositionally biased region" description="Low complexity" evidence="10">
    <location>
        <begin position="279"/>
        <end position="290"/>
    </location>
</feature>
<protein>
    <recommendedName>
        <fullName evidence="11">Transcriptional repressor Tup1 N-terminal domain-containing protein</fullName>
    </recommendedName>
</protein>